<evidence type="ECO:0000256" key="7">
    <source>
        <dbReference type="ARBA" id="ARBA00033367"/>
    </source>
</evidence>
<comment type="catalytic activity">
    <reaction evidence="8">
        <text>Hydrolysis of terminal non-reducing beta-D-fructofuranoside residues in beta-D-fructofuranosides.</text>
        <dbReference type="EC" id="3.2.1.26"/>
    </reaction>
</comment>
<evidence type="ECO:0000256" key="8">
    <source>
        <dbReference type="RuleBase" id="RU362110"/>
    </source>
</evidence>
<organism evidence="12 13">
    <name type="scientific">Weissella paramesenteroides</name>
    <name type="common">Leuconostoc paramesenteroides</name>
    <dbReference type="NCBI Taxonomy" id="1249"/>
    <lineage>
        <taxon>Bacteria</taxon>
        <taxon>Bacillati</taxon>
        <taxon>Bacillota</taxon>
        <taxon>Bacilli</taxon>
        <taxon>Lactobacillales</taxon>
        <taxon>Lactobacillaceae</taxon>
        <taxon>Weissella</taxon>
    </lineage>
</organism>
<dbReference type="EC" id="3.2.1.26" evidence="3 8"/>
<proteinExistence type="inferred from homology"/>
<keyword evidence="5 8" id="KW-0378">Hydrolase</keyword>
<keyword evidence="6 8" id="KW-0326">Glycosidase</keyword>
<dbReference type="Pfam" id="PF00251">
    <property type="entry name" value="Glyco_hydro_32N"/>
    <property type="match status" value="1"/>
</dbReference>
<dbReference type="NCBIfam" id="TIGR01322">
    <property type="entry name" value="scrB_fam"/>
    <property type="match status" value="1"/>
</dbReference>
<dbReference type="PROSITE" id="PS00609">
    <property type="entry name" value="GLYCOSYL_HYDROL_F32"/>
    <property type="match status" value="1"/>
</dbReference>
<dbReference type="AlphaFoldDB" id="A0ABD4XK47"/>
<evidence type="ECO:0000259" key="10">
    <source>
        <dbReference type="Pfam" id="PF00251"/>
    </source>
</evidence>
<evidence type="ECO:0000259" key="11">
    <source>
        <dbReference type="Pfam" id="PF08244"/>
    </source>
</evidence>
<evidence type="ECO:0000256" key="9">
    <source>
        <dbReference type="RuleBase" id="RU365015"/>
    </source>
</evidence>
<keyword evidence="9" id="KW-0119">Carbohydrate metabolism</keyword>
<evidence type="ECO:0000256" key="5">
    <source>
        <dbReference type="ARBA" id="ARBA00022801"/>
    </source>
</evidence>
<dbReference type="Gene3D" id="2.60.120.560">
    <property type="entry name" value="Exo-inulinase, domain 1"/>
    <property type="match status" value="1"/>
</dbReference>
<evidence type="ECO:0000313" key="13">
    <source>
        <dbReference type="Proteomes" id="UP001215461"/>
    </source>
</evidence>
<dbReference type="SMART" id="SM00640">
    <property type="entry name" value="Glyco_32"/>
    <property type="match status" value="1"/>
</dbReference>
<dbReference type="CDD" id="cd18623">
    <property type="entry name" value="GH32_ScrB-like"/>
    <property type="match status" value="1"/>
</dbReference>
<evidence type="ECO:0000256" key="4">
    <source>
        <dbReference type="ARBA" id="ARBA00019623"/>
    </source>
</evidence>
<comment type="similarity">
    <text evidence="2 8">Belongs to the glycosyl hydrolase 32 family.</text>
</comment>
<dbReference type="RefSeq" id="WP_164223339.1">
    <property type="nucleotide sequence ID" value="NZ_CP118737.1"/>
</dbReference>
<dbReference type="InterPro" id="IPR001362">
    <property type="entry name" value="Glyco_hydro_32"/>
</dbReference>
<dbReference type="InterPro" id="IPR013189">
    <property type="entry name" value="Glyco_hydro_32_C"/>
</dbReference>
<dbReference type="InterPro" id="IPR013320">
    <property type="entry name" value="ConA-like_dom_sf"/>
</dbReference>
<dbReference type="EMBL" id="JAANXN010000009">
    <property type="protein sequence ID" value="MDF8371457.1"/>
    <property type="molecule type" value="Genomic_DNA"/>
</dbReference>
<feature type="domain" description="Glycosyl hydrolase family 32 N-terminal" evidence="10">
    <location>
        <begin position="37"/>
        <end position="340"/>
    </location>
</feature>
<evidence type="ECO:0000256" key="2">
    <source>
        <dbReference type="ARBA" id="ARBA00009902"/>
    </source>
</evidence>
<accession>A0ABD4XK47</accession>
<dbReference type="InterPro" id="IPR006232">
    <property type="entry name" value="Suc6P_hydrolase"/>
</dbReference>
<evidence type="ECO:0000256" key="6">
    <source>
        <dbReference type="ARBA" id="ARBA00023295"/>
    </source>
</evidence>
<dbReference type="SUPFAM" id="SSF75005">
    <property type="entry name" value="Arabinanase/levansucrase/invertase"/>
    <property type="match status" value="1"/>
</dbReference>
<dbReference type="PANTHER" id="PTHR43101">
    <property type="entry name" value="BETA-FRUCTOSIDASE"/>
    <property type="match status" value="1"/>
</dbReference>
<feature type="domain" description="Glycosyl hydrolase family 32 C-terminal" evidence="11">
    <location>
        <begin position="360"/>
        <end position="474"/>
    </location>
</feature>
<dbReference type="Proteomes" id="UP001215461">
    <property type="component" value="Unassembled WGS sequence"/>
</dbReference>
<reference evidence="12 13" key="1">
    <citation type="submission" date="2020-03" db="EMBL/GenBank/DDBJ databases">
        <title>Comparative genomics of Weissella paramesenteroides.</title>
        <authorList>
            <person name="Kant R."/>
            <person name="Takala T."/>
            <person name="Saris P."/>
        </authorList>
    </citation>
    <scope>NUCLEOTIDE SEQUENCE [LARGE SCALE GENOMIC DNA]</scope>
    <source>
        <strain evidence="12 13">SJ27-4</strain>
    </source>
</reference>
<dbReference type="InterPro" id="IPR051214">
    <property type="entry name" value="GH32_Enzymes"/>
</dbReference>
<comment type="subcellular location">
    <subcellularLocation>
        <location evidence="9">Cytoplasm</location>
    </subcellularLocation>
</comment>
<keyword evidence="9" id="KW-0963">Cytoplasm</keyword>
<comment type="pathway">
    <text evidence="1 9">Glycan biosynthesis; sucrose metabolism.</text>
</comment>
<protein>
    <recommendedName>
        <fullName evidence="4 8">Sucrose-6-phosphate hydrolase</fullName>
        <ecNumber evidence="3 8">3.2.1.26</ecNumber>
    </recommendedName>
    <alternativeName>
        <fullName evidence="7 9">Invertase</fullName>
    </alternativeName>
</protein>
<dbReference type="Pfam" id="PF08244">
    <property type="entry name" value="Glyco_hydro_32C"/>
    <property type="match status" value="1"/>
</dbReference>
<dbReference type="GO" id="GO:0004564">
    <property type="term" value="F:beta-fructofuranosidase activity"/>
    <property type="evidence" value="ECO:0007669"/>
    <property type="project" value="UniProtKB-EC"/>
</dbReference>
<comment type="caution">
    <text evidence="12">The sequence shown here is derived from an EMBL/GenBank/DDBJ whole genome shotgun (WGS) entry which is preliminary data.</text>
</comment>
<dbReference type="InterPro" id="IPR018053">
    <property type="entry name" value="Glyco_hydro_32_AS"/>
</dbReference>
<evidence type="ECO:0000313" key="12">
    <source>
        <dbReference type="EMBL" id="MDF8371457.1"/>
    </source>
</evidence>
<sequence length="491" mass="55457">MTWTREKRYQPYGAYSEIIKQNLEKKVATSIYKPGFHISPTSGLLNDPNGFSYYNGRWHVFYQAFPFGAVHGLKSWVHCISDDLVHWHNLGIALQPGDQFDSHGAYSGSAQVIDDQLFLMYTGNVRNNDWHRSSFQLGAWMNKHNEITKINAPLITAPKHVTDHFRDPQLLKINDTYYALIGAQDKQNLRGEFSLYQSDNLKDWQDMGYVQHELGDLGYMIECPNLVYVDGKAVLIFCPQGISQDDLPADNIYPNVYTIGSDLDFDTGEWHAKQQTIVQLDDGFDVYASQAFNAPDGNAYVISWVGLPEIDYPTDREDWAHCLSLVKQLKVVNNKLYQLPVPAMSTLVVAEQILLENQQQLVAHAGQQYELKLNLAADQTGNLLLVSDGTEAHSLQLKFDTNEAGYLIVDRSNVGEKFAIAYGETREIALNTHQALNLDIFIDHSVCEIFVNGGEKVMTLRFFAPQQQTMIAFAGQNTIEYSGSYLSLSNM</sequence>
<dbReference type="SUPFAM" id="SSF49899">
    <property type="entry name" value="Concanavalin A-like lectins/glucanases"/>
    <property type="match status" value="1"/>
</dbReference>
<dbReference type="Gene3D" id="2.115.10.20">
    <property type="entry name" value="Glycosyl hydrolase domain, family 43"/>
    <property type="match status" value="1"/>
</dbReference>
<evidence type="ECO:0000256" key="3">
    <source>
        <dbReference type="ARBA" id="ARBA00012758"/>
    </source>
</evidence>
<comment type="function">
    <text evidence="9">Enables the bacterium to metabolize sucrose as a sole carbon source.</text>
</comment>
<dbReference type="InterPro" id="IPR023296">
    <property type="entry name" value="Glyco_hydro_beta-prop_sf"/>
</dbReference>
<dbReference type="PANTHER" id="PTHR43101:SF1">
    <property type="entry name" value="BETA-FRUCTOSIDASE"/>
    <property type="match status" value="1"/>
</dbReference>
<dbReference type="GO" id="GO:0005737">
    <property type="term" value="C:cytoplasm"/>
    <property type="evidence" value="ECO:0007669"/>
    <property type="project" value="UniProtKB-SubCell"/>
</dbReference>
<name>A0ABD4XK47_WEIPA</name>
<gene>
    <name evidence="12" type="ORF">G9403_07345</name>
</gene>
<dbReference type="InterPro" id="IPR013148">
    <property type="entry name" value="Glyco_hydro_32_N"/>
</dbReference>
<evidence type="ECO:0000256" key="1">
    <source>
        <dbReference type="ARBA" id="ARBA00004914"/>
    </source>
</evidence>